<feature type="non-terminal residue" evidence="5">
    <location>
        <position position="1"/>
    </location>
</feature>
<feature type="non-terminal residue" evidence="5">
    <location>
        <position position="308"/>
    </location>
</feature>
<name>A0A7R8ZWP9_9CRUS</name>
<dbReference type="PROSITE" id="PS01359">
    <property type="entry name" value="ZF_PHD_1"/>
    <property type="match status" value="1"/>
</dbReference>
<proteinExistence type="predicted"/>
<dbReference type="OrthoDB" id="336088at2759"/>
<dbReference type="GO" id="GO:0045892">
    <property type="term" value="P:negative regulation of DNA-templated transcription"/>
    <property type="evidence" value="ECO:0007669"/>
    <property type="project" value="TreeGrafter"/>
</dbReference>
<dbReference type="InterPro" id="IPR019786">
    <property type="entry name" value="Zinc_finger_PHD-type_CS"/>
</dbReference>
<keyword evidence="3" id="KW-0862">Zinc</keyword>
<dbReference type="InterPro" id="IPR001965">
    <property type="entry name" value="Znf_PHD"/>
</dbReference>
<evidence type="ECO:0000256" key="3">
    <source>
        <dbReference type="ARBA" id="ARBA00022833"/>
    </source>
</evidence>
<dbReference type="EMBL" id="OB669709">
    <property type="protein sequence ID" value="CAD7234748.1"/>
    <property type="molecule type" value="Genomic_DNA"/>
</dbReference>
<dbReference type="GO" id="GO:0031213">
    <property type="term" value="C:RSF complex"/>
    <property type="evidence" value="ECO:0007669"/>
    <property type="project" value="InterPro"/>
</dbReference>
<dbReference type="AlphaFoldDB" id="A0A7R8ZWP9"/>
<feature type="compositionally biased region" description="Low complexity" evidence="4">
    <location>
        <begin position="156"/>
        <end position="168"/>
    </location>
</feature>
<reference evidence="5" key="1">
    <citation type="submission" date="2020-11" db="EMBL/GenBank/DDBJ databases">
        <authorList>
            <person name="Tran Van P."/>
        </authorList>
    </citation>
    <scope>NUCLEOTIDE SEQUENCE</scope>
</reference>
<dbReference type="InterPro" id="IPR011011">
    <property type="entry name" value="Znf_FYVE_PHD"/>
</dbReference>
<dbReference type="GO" id="GO:0042393">
    <property type="term" value="F:histone binding"/>
    <property type="evidence" value="ECO:0007669"/>
    <property type="project" value="TreeGrafter"/>
</dbReference>
<dbReference type="Gene3D" id="3.30.40.10">
    <property type="entry name" value="Zinc/RING finger domain, C3HC4 (zinc finger)"/>
    <property type="match status" value="1"/>
</dbReference>
<dbReference type="PROSITE" id="PS50016">
    <property type="entry name" value="ZF_PHD_2"/>
    <property type="match status" value="1"/>
</dbReference>
<keyword evidence="1" id="KW-0479">Metal-binding</keyword>
<dbReference type="PANTHER" id="PTHR14296">
    <property type="entry name" value="REMODELING AND SPACING FACTOR 1"/>
    <property type="match status" value="1"/>
</dbReference>
<dbReference type="PANTHER" id="PTHR14296:SF16">
    <property type="entry name" value="REMODELING AND SPACING FACTOR 1"/>
    <property type="match status" value="1"/>
</dbReference>
<dbReference type="InterPro" id="IPR028938">
    <property type="entry name" value="Rsf1-like"/>
</dbReference>
<dbReference type="SMART" id="SM00249">
    <property type="entry name" value="PHD"/>
    <property type="match status" value="1"/>
</dbReference>
<dbReference type="GO" id="GO:0008270">
    <property type="term" value="F:zinc ion binding"/>
    <property type="evidence" value="ECO:0007669"/>
    <property type="project" value="UniProtKB-KW"/>
</dbReference>
<dbReference type="Pfam" id="PF00628">
    <property type="entry name" value="PHD"/>
    <property type="match status" value="1"/>
</dbReference>
<evidence type="ECO:0000256" key="4">
    <source>
        <dbReference type="SAM" id="MobiDB-lite"/>
    </source>
</evidence>
<dbReference type="SUPFAM" id="SSF57903">
    <property type="entry name" value="FYVE/PHD zinc finger"/>
    <property type="match status" value="1"/>
</dbReference>
<feature type="region of interest" description="Disordered" evidence="4">
    <location>
        <begin position="1"/>
        <end position="33"/>
    </location>
</feature>
<evidence type="ECO:0000256" key="1">
    <source>
        <dbReference type="ARBA" id="ARBA00022723"/>
    </source>
</evidence>
<protein>
    <submittedName>
        <fullName evidence="5">Uncharacterized protein</fullName>
    </submittedName>
</protein>
<gene>
    <name evidence="5" type="ORF">CTOB1V02_LOCUS12564</name>
</gene>
<organism evidence="5">
    <name type="scientific">Cyprideis torosa</name>
    <dbReference type="NCBI Taxonomy" id="163714"/>
    <lineage>
        <taxon>Eukaryota</taxon>
        <taxon>Metazoa</taxon>
        <taxon>Ecdysozoa</taxon>
        <taxon>Arthropoda</taxon>
        <taxon>Crustacea</taxon>
        <taxon>Oligostraca</taxon>
        <taxon>Ostracoda</taxon>
        <taxon>Podocopa</taxon>
        <taxon>Podocopida</taxon>
        <taxon>Cytherocopina</taxon>
        <taxon>Cytheroidea</taxon>
        <taxon>Cytherideidae</taxon>
        <taxon>Cyprideis</taxon>
    </lineage>
</organism>
<dbReference type="CDD" id="cd15543">
    <property type="entry name" value="PHD_RSF1"/>
    <property type="match status" value="1"/>
</dbReference>
<feature type="region of interest" description="Disordered" evidence="4">
    <location>
        <begin position="125"/>
        <end position="247"/>
    </location>
</feature>
<evidence type="ECO:0000256" key="2">
    <source>
        <dbReference type="ARBA" id="ARBA00022771"/>
    </source>
</evidence>
<feature type="compositionally biased region" description="Acidic residues" evidence="4">
    <location>
        <begin position="169"/>
        <end position="178"/>
    </location>
</feature>
<evidence type="ECO:0000313" key="5">
    <source>
        <dbReference type="EMBL" id="CAD7234748.1"/>
    </source>
</evidence>
<dbReference type="InterPro" id="IPR013083">
    <property type="entry name" value="Znf_RING/FYVE/PHD"/>
</dbReference>
<accession>A0A7R8ZWP9</accession>
<keyword evidence="2" id="KW-0863">Zinc-finger</keyword>
<dbReference type="InterPro" id="IPR019787">
    <property type="entry name" value="Znf_PHD-finger"/>
</dbReference>
<feature type="compositionally biased region" description="Basic residues" evidence="4">
    <location>
        <begin position="202"/>
        <end position="213"/>
    </location>
</feature>
<sequence>FLFPLGRGRPPKKAAKKAESSSAESESEEEEGELEQYACKKCEKGDHPEWILLCDSCDGGWHASCLKPPLLSIPEGDWFCPPCQHVELVQAMEKTLTEYDAVVKKREREDLMRQRLEFVSISLGNIIPGAPRGSDRGPHRKRKDPLGSAGEGDETGSGSESTTGSSEDVTSEDYYSGDDDVRRQPPAKLGGAQGDRREHPRDRRNHVRASRRNRSSDEDGGSYTSDSGSDEDDDEPPLLLRARHSKPISYRTDEYDRMIKEAIGEESETEDVVEPPADPAIPIPAHMAAKGVVVAEGKRWLGRHCFPR</sequence>